<sequence length="598" mass="63667">MIHQGQQLRDETPISQTRLQEGDRIHTVTRFIPSSRQAETGPMTPPAAPAGPDGERVAHVTFQMPTGSDQTPQRVIEGLMANIGNAFRGMPNANVMNLGPGMFGVGNFGLPGTQQQTPAAAQSGADVAVEVAATRTGDAQHNVSVDGAPIMRQLSQAFPNMPAAATTRQALDNTIVALTAVTRDLERLSAQLGVHDVDPSVDSARSVEQSAGAAVQKLKHVGTAALLLHNQLWHTGPQVTAPENADARWLDTTGRALASRVQTMLQTDSPDRVVRARVRMTFAGPQPQPQSESQQQPQSQPQQQQRVGVVDQLLAAVLAAVPFPSLIQVLSAGHLAVVPTGNAAQPAIREILATHPDLVAAVREDFESDLDPGALGQVPPEDIETLSRHAVNAVVSMVQAIAAAEVSAATEVQCGATFFDYILAGQAEPTVVSIAGRHLFGLIVRLAHDAPRLFENQDLLAVVLGGFLGSDQRDLSAATGLVVRAFQDFLARLHERGVTVDHPIAQFGSEPCPIPTLRREPESEPQPEPEPEELVAEDEDVDMTPVQEPPAPAAETDVYSCLTADERSVWEPAVEADRALMAGQDHPAGSRIYQTGKE</sequence>
<feature type="region of interest" description="Disordered" evidence="1">
    <location>
        <begin position="504"/>
        <end position="560"/>
    </location>
</feature>
<reference evidence="3" key="1">
    <citation type="submission" date="2021-05" db="EMBL/GenBank/DDBJ databases">
        <title>A free-living protist that lacks canonical eukaryotic 1 DNA replication and segregation systems.</title>
        <authorList>
            <person name="Salas-Leiva D.E."/>
            <person name="Tromer E.C."/>
            <person name="Curtis B.A."/>
            <person name="Jerlstrom-Hultqvist J."/>
            <person name="Kolisko M."/>
            <person name="Yi Z."/>
            <person name="Salas-Leiva J.S."/>
            <person name="Gallot-Lavallee L."/>
            <person name="Kops G.J.P.L."/>
            <person name="Archibald J.M."/>
            <person name="Simpson A.G.B."/>
            <person name="Roger A.J."/>
        </authorList>
    </citation>
    <scope>NUCLEOTIDE SEQUENCE</scope>
    <source>
        <strain evidence="3">BICM</strain>
    </source>
</reference>
<dbReference type="InterPro" id="IPR000626">
    <property type="entry name" value="Ubiquitin-like_dom"/>
</dbReference>
<comment type="caution">
    <text evidence="3">The sequence shown here is derived from an EMBL/GenBank/DDBJ whole genome shotgun (WGS) entry which is preliminary data.</text>
</comment>
<feature type="region of interest" description="Disordered" evidence="1">
    <location>
        <begin position="1"/>
        <end position="22"/>
    </location>
</feature>
<organism evidence="3 4">
    <name type="scientific">Carpediemonas membranifera</name>
    <dbReference type="NCBI Taxonomy" id="201153"/>
    <lineage>
        <taxon>Eukaryota</taxon>
        <taxon>Metamonada</taxon>
        <taxon>Carpediemonas-like organisms</taxon>
        <taxon>Carpediemonas</taxon>
    </lineage>
</organism>
<feature type="domain" description="Ubiquitin-like" evidence="2">
    <location>
        <begin position="1"/>
        <end position="30"/>
    </location>
</feature>
<proteinExistence type="predicted"/>
<dbReference type="PROSITE" id="PS50053">
    <property type="entry name" value="UBIQUITIN_2"/>
    <property type="match status" value="1"/>
</dbReference>
<evidence type="ECO:0000313" key="4">
    <source>
        <dbReference type="Proteomes" id="UP000717585"/>
    </source>
</evidence>
<gene>
    <name evidence="3" type="ORF">J8273_3958</name>
</gene>
<dbReference type="Proteomes" id="UP000717585">
    <property type="component" value="Unassembled WGS sequence"/>
</dbReference>
<accession>A0A8J6B4U3</accession>
<evidence type="ECO:0000256" key="1">
    <source>
        <dbReference type="SAM" id="MobiDB-lite"/>
    </source>
</evidence>
<feature type="compositionally biased region" description="Low complexity" evidence="1">
    <location>
        <begin position="289"/>
        <end position="304"/>
    </location>
</feature>
<feature type="region of interest" description="Disordered" evidence="1">
    <location>
        <begin position="579"/>
        <end position="598"/>
    </location>
</feature>
<name>A0A8J6B4U3_9EUKA</name>
<dbReference type="AlphaFoldDB" id="A0A8J6B4U3"/>
<dbReference type="EMBL" id="JAHDYR010000015">
    <property type="protein sequence ID" value="KAG9394324.1"/>
    <property type="molecule type" value="Genomic_DNA"/>
</dbReference>
<feature type="compositionally biased region" description="Polar residues" evidence="1">
    <location>
        <begin position="1"/>
        <end position="19"/>
    </location>
</feature>
<evidence type="ECO:0000313" key="3">
    <source>
        <dbReference type="EMBL" id="KAG9394324.1"/>
    </source>
</evidence>
<keyword evidence="4" id="KW-1185">Reference proteome</keyword>
<evidence type="ECO:0000259" key="2">
    <source>
        <dbReference type="PROSITE" id="PS50053"/>
    </source>
</evidence>
<feature type="compositionally biased region" description="Acidic residues" evidence="1">
    <location>
        <begin position="523"/>
        <end position="542"/>
    </location>
</feature>
<protein>
    <submittedName>
        <fullName evidence="3">Ubiquitin domain</fullName>
    </submittedName>
</protein>
<feature type="region of interest" description="Disordered" evidence="1">
    <location>
        <begin position="34"/>
        <end position="54"/>
    </location>
</feature>
<feature type="region of interest" description="Disordered" evidence="1">
    <location>
        <begin position="284"/>
        <end position="304"/>
    </location>
</feature>